<evidence type="ECO:0008006" key="5">
    <source>
        <dbReference type="Google" id="ProtNLM"/>
    </source>
</evidence>
<keyword evidence="4" id="KW-1185">Reference proteome</keyword>
<feature type="region of interest" description="Disordered" evidence="1">
    <location>
        <begin position="144"/>
        <end position="204"/>
    </location>
</feature>
<protein>
    <recommendedName>
        <fullName evidence="5">Mid2 domain-containing protein</fullName>
    </recommendedName>
</protein>
<reference evidence="3 4" key="1">
    <citation type="submission" date="2024-02" db="EMBL/GenBank/DDBJ databases">
        <title>De novo assembly and annotation of 12 fungi associated with fruit tree decline syndrome in Ontario, Canada.</title>
        <authorList>
            <person name="Sulman M."/>
            <person name="Ellouze W."/>
            <person name="Ilyukhin E."/>
        </authorList>
    </citation>
    <scope>NUCLEOTIDE SEQUENCE [LARGE SCALE GENOMIC DNA]</scope>
    <source>
        <strain evidence="3 4">M97-236</strain>
    </source>
</reference>
<accession>A0ABR3S4I7</accession>
<feature type="transmembrane region" description="Helical" evidence="2">
    <location>
        <begin position="80"/>
        <end position="103"/>
    </location>
</feature>
<dbReference type="EMBL" id="JAKIXB020000001">
    <property type="protein sequence ID" value="KAL1611542.1"/>
    <property type="molecule type" value="Genomic_DNA"/>
</dbReference>
<feature type="region of interest" description="Disordered" evidence="1">
    <location>
        <begin position="42"/>
        <end position="73"/>
    </location>
</feature>
<feature type="compositionally biased region" description="Polar residues" evidence="1">
    <location>
        <begin position="192"/>
        <end position="204"/>
    </location>
</feature>
<gene>
    <name evidence="3" type="ORF">SLS59_000261</name>
</gene>
<evidence type="ECO:0000256" key="2">
    <source>
        <dbReference type="SAM" id="Phobius"/>
    </source>
</evidence>
<name>A0ABR3S4I7_9PLEO</name>
<organism evidence="3 4">
    <name type="scientific">Nothophoma quercina</name>
    <dbReference type="NCBI Taxonomy" id="749835"/>
    <lineage>
        <taxon>Eukaryota</taxon>
        <taxon>Fungi</taxon>
        <taxon>Dikarya</taxon>
        <taxon>Ascomycota</taxon>
        <taxon>Pezizomycotina</taxon>
        <taxon>Dothideomycetes</taxon>
        <taxon>Pleosporomycetidae</taxon>
        <taxon>Pleosporales</taxon>
        <taxon>Pleosporineae</taxon>
        <taxon>Didymellaceae</taxon>
        <taxon>Nothophoma</taxon>
    </lineage>
</organism>
<evidence type="ECO:0000313" key="4">
    <source>
        <dbReference type="Proteomes" id="UP001521222"/>
    </source>
</evidence>
<dbReference type="CDD" id="cd12087">
    <property type="entry name" value="TM_EGFR-like"/>
    <property type="match status" value="1"/>
</dbReference>
<proteinExistence type="predicted"/>
<keyword evidence="2" id="KW-1133">Transmembrane helix</keyword>
<evidence type="ECO:0000313" key="3">
    <source>
        <dbReference type="EMBL" id="KAL1611542.1"/>
    </source>
</evidence>
<keyword evidence="2" id="KW-0472">Membrane</keyword>
<evidence type="ECO:0000256" key="1">
    <source>
        <dbReference type="SAM" id="MobiDB-lite"/>
    </source>
</evidence>
<comment type="caution">
    <text evidence="3">The sequence shown here is derived from an EMBL/GenBank/DDBJ whole genome shotgun (WGS) entry which is preliminary data.</text>
</comment>
<dbReference type="Proteomes" id="UP001521222">
    <property type="component" value="Unassembled WGS sequence"/>
</dbReference>
<feature type="compositionally biased region" description="Low complexity" evidence="1">
    <location>
        <begin position="42"/>
        <end position="70"/>
    </location>
</feature>
<keyword evidence="2" id="KW-0812">Transmembrane</keyword>
<feature type="compositionally biased region" description="Low complexity" evidence="1">
    <location>
        <begin position="144"/>
        <end position="154"/>
    </location>
</feature>
<sequence length="204" mass="20466">MFTLAQSPADVYTLTIIGESYTQTHTSSASSTASSVATSSASVSASGSNSASTGVASTGSSATSTSVPAAEPAKKSNATALGVGLGVGIPVAALLGVGIFYLLRRRKRNAYAPPSEMHADEYALSPHAPSTKYAHMAETEVSSAPAAAAAAASPLMHEMSGERDKNPVELPVTEPSAPSTAGGVQAAELESPLSSPRETTTRSP</sequence>